<comment type="caution">
    <text evidence="2">The sequence shown here is derived from an EMBL/GenBank/DDBJ whole genome shotgun (WGS) entry which is preliminary data.</text>
</comment>
<protein>
    <submittedName>
        <fullName evidence="2">Uroporphyrinogen-III decarboxylase</fullName>
    </submittedName>
</protein>
<dbReference type="Pfam" id="PF01208">
    <property type="entry name" value="URO-D"/>
    <property type="match status" value="1"/>
</dbReference>
<proteinExistence type="predicted"/>
<feature type="domain" description="Uroporphyrinogen decarboxylase (URO-D)" evidence="1">
    <location>
        <begin position="18"/>
        <end position="233"/>
    </location>
</feature>
<dbReference type="InterPro" id="IPR038071">
    <property type="entry name" value="UROD/MetE-like_sf"/>
</dbReference>
<accession>A0ABS9EPY4</accession>
<dbReference type="Proteomes" id="UP001200430">
    <property type="component" value="Unassembled WGS sequence"/>
</dbReference>
<dbReference type="InterPro" id="IPR052024">
    <property type="entry name" value="Methanogen_methyltrans"/>
</dbReference>
<dbReference type="PANTHER" id="PTHR47099">
    <property type="entry name" value="METHYLCOBAMIDE:COM METHYLTRANSFERASE MTBA"/>
    <property type="match status" value="1"/>
</dbReference>
<keyword evidence="3" id="KW-1185">Reference proteome</keyword>
<dbReference type="InterPro" id="IPR000257">
    <property type="entry name" value="Uroporphyrinogen_deCOase"/>
</dbReference>
<gene>
    <name evidence="2" type="ORF">L2W38_07060</name>
</gene>
<evidence type="ECO:0000313" key="2">
    <source>
        <dbReference type="EMBL" id="MCF4142571.1"/>
    </source>
</evidence>
<evidence type="ECO:0000313" key="3">
    <source>
        <dbReference type="Proteomes" id="UP001200430"/>
    </source>
</evidence>
<evidence type="ECO:0000259" key="1">
    <source>
        <dbReference type="Pfam" id="PF01208"/>
    </source>
</evidence>
<name>A0ABS9EPY4_9BACT</name>
<organism evidence="2 3">
    <name type="scientific">Dethiosulfovibrio marinus</name>
    <dbReference type="NCBI Taxonomy" id="133532"/>
    <lineage>
        <taxon>Bacteria</taxon>
        <taxon>Thermotogati</taxon>
        <taxon>Synergistota</taxon>
        <taxon>Synergistia</taxon>
        <taxon>Synergistales</taxon>
        <taxon>Dethiosulfovibrionaceae</taxon>
        <taxon>Dethiosulfovibrio</taxon>
    </lineage>
</organism>
<dbReference type="SUPFAM" id="SSF51726">
    <property type="entry name" value="UROD/MetE-like"/>
    <property type="match status" value="1"/>
</dbReference>
<dbReference type="Gene3D" id="3.20.20.210">
    <property type="match status" value="1"/>
</dbReference>
<dbReference type="EMBL" id="JAKGUD010000006">
    <property type="protein sequence ID" value="MCF4142571.1"/>
    <property type="molecule type" value="Genomic_DNA"/>
</dbReference>
<reference evidence="2 3" key="1">
    <citation type="submission" date="2022-01" db="EMBL/GenBank/DDBJ databases">
        <title>Dethiosulfovibrio faecalis sp. nov., a novel proteolytic, non-sulfur-reducing bacterium isolated from a marine aquaculture solid waste bioreactor.</title>
        <authorList>
            <person name="Grabowski S."/>
            <person name="Apolinario E."/>
            <person name="Schneider N."/>
            <person name="Marshall C.W."/>
            <person name="Sowers K.R."/>
        </authorList>
    </citation>
    <scope>NUCLEOTIDE SEQUENCE [LARGE SCALE GENOMIC DNA]</scope>
    <source>
        <strain evidence="2 3">DSM 12537</strain>
    </source>
</reference>
<dbReference type="PANTHER" id="PTHR47099:SF1">
    <property type="entry name" value="METHYLCOBAMIDE:COM METHYLTRANSFERASE MTBA"/>
    <property type="match status" value="1"/>
</dbReference>
<sequence>MKGCPVSKNGAMPDAIGARYSFPQVHRNGELMAQVAEELMREEGDVYCSVPFCSTVEAEAFGAQVRMGDHRTTPLIPKCPWDDPDMIPKEIPSPDSGRMGEVMKAVSILRGKGFPVILKVSGPFSTLMGLLDPKALFRTARKDPGRIETVLERISAYSLACAKEAARRDVSIISLAEPSATPDLLGPKRFEKLVSPALTRLLRDMDRLDGPWSGFLCGRLSSSMEDIGAISGHTVEMGSGRYGDHLETLRARGIRWFGGGCVAQTPADACRIRTIDVTD</sequence>
<dbReference type="RefSeq" id="WP_236099294.1">
    <property type="nucleotide sequence ID" value="NZ_JAKGUD010000006.1"/>
</dbReference>